<accession>A0A0C5W237</accession>
<dbReference type="InterPro" id="IPR001433">
    <property type="entry name" value="OxRdtase_FAD/NAD-bd"/>
</dbReference>
<evidence type="ECO:0000313" key="4">
    <source>
        <dbReference type="EMBL" id="AJR05446.1"/>
    </source>
</evidence>
<evidence type="ECO:0000313" key="5">
    <source>
        <dbReference type="Proteomes" id="UP000032303"/>
    </source>
</evidence>
<dbReference type="PANTHER" id="PTHR43513:SF3">
    <property type="entry name" value="DIHYDROOROTATE DEHYDROGENASE B (NAD(+)), ELECTRON TRANSFER SUBUNIT-RELATED"/>
    <property type="match status" value="1"/>
</dbReference>
<evidence type="ECO:0000256" key="2">
    <source>
        <dbReference type="PIRSR" id="PIRSR006816-2"/>
    </source>
</evidence>
<dbReference type="Gene3D" id="2.40.30.10">
    <property type="entry name" value="Translation factors"/>
    <property type="match status" value="1"/>
</dbReference>
<dbReference type="KEGG" id="pgb:H744_1c0421"/>
<dbReference type="Pfam" id="PF00970">
    <property type="entry name" value="FAD_binding_6"/>
    <property type="match status" value="1"/>
</dbReference>
<keyword evidence="2" id="KW-0479">Metal-binding</keyword>
<dbReference type="PROSITE" id="PS51384">
    <property type="entry name" value="FAD_FR"/>
    <property type="match status" value="1"/>
</dbReference>
<feature type="domain" description="FAD-binding FR-type" evidence="3">
    <location>
        <begin position="4"/>
        <end position="106"/>
    </location>
</feature>
<dbReference type="PRINTS" id="PR00410">
    <property type="entry name" value="PHEHYDRXLASE"/>
</dbReference>
<dbReference type="EMBL" id="CP005973">
    <property type="protein sequence ID" value="AJR05446.1"/>
    <property type="molecule type" value="Genomic_DNA"/>
</dbReference>
<dbReference type="OrthoDB" id="9796486at2"/>
<dbReference type="SUPFAM" id="SSF63380">
    <property type="entry name" value="Riboflavin synthase domain-like"/>
    <property type="match status" value="1"/>
</dbReference>
<dbReference type="HOGENOM" id="CLU_003827_1_1_6"/>
<dbReference type="InterPro" id="IPR008333">
    <property type="entry name" value="Cbr1-like_FAD-bd_dom"/>
</dbReference>
<dbReference type="GO" id="GO:0016491">
    <property type="term" value="F:oxidoreductase activity"/>
    <property type="evidence" value="ECO:0007669"/>
    <property type="project" value="InterPro"/>
</dbReference>
<feature type="binding site" evidence="2">
    <location>
        <position position="251"/>
    </location>
    <ligand>
        <name>[2Fe-2S] cluster</name>
        <dbReference type="ChEBI" id="CHEBI:190135"/>
    </ligand>
</feature>
<dbReference type="STRING" id="658445.H744_1c0421"/>
<dbReference type="GO" id="GO:0050660">
    <property type="term" value="F:flavin adenine dinucleotide binding"/>
    <property type="evidence" value="ECO:0007669"/>
    <property type="project" value="InterPro"/>
</dbReference>
<dbReference type="Pfam" id="PF10418">
    <property type="entry name" value="DHODB_Fe-S_bind"/>
    <property type="match status" value="1"/>
</dbReference>
<keyword evidence="1" id="KW-0274">FAD</keyword>
<dbReference type="InterPro" id="IPR017927">
    <property type="entry name" value="FAD-bd_FR_type"/>
</dbReference>
<dbReference type="InterPro" id="IPR012165">
    <property type="entry name" value="Cyt_c3_hydrogenase_gsu"/>
</dbReference>
<dbReference type="Gene3D" id="3.40.50.80">
    <property type="entry name" value="Nucleotide-binding domain of ferredoxin-NADP reductase (FNR) module"/>
    <property type="match status" value="1"/>
</dbReference>
<reference evidence="4 5" key="1">
    <citation type="submission" date="2013-05" db="EMBL/GenBank/DDBJ databases">
        <title>Complete genome sequence of the lipase-producing bacterium Photobacterium gaetbulicola Gung47.</title>
        <authorList>
            <person name="Kim Y.-O."/>
        </authorList>
    </citation>
    <scope>NUCLEOTIDE SEQUENCE [LARGE SCALE GENOMIC DNA]</scope>
    <source>
        <strain evidence="4 5">Gung47</strain>
    </source>
</reference>
<dbReference type="SUPFAM" id="SSF52343">
    <property type="entry name" value="Ferredoxin reductase-like, C-terminal NADP-linked domain"/>
    <property type="match status" value="1"/>
</dbReference>
<dbReference type="GO" id="GO:0006221">
    <property type="term" value="P:pyrimidine nucleotide biosynthetic process"/>
    <property type="evidence" value="ECO:0007669"/>
    <property type="project" value="InterPro"/>
</dbReference>
<gene>
    <name evidence="4" type="ORF">H744_1c0421</name>
</gene>
<evidence type="ECO:0000256" key="1">
    <source>
        <dbReference type="PIRSR" id="PIRSR006816-1"/>
    </source>
</evidence>
<dbReference type="GO" id="GO:0046872">
    <property type="term" value="F:metal ion binding"/>
    <property type="evidence" value="ECO:0007669"/>
    <property type="project" value="UniProtKB-KW"/>
</dbReference>
<proteinExistence type="predicted"/>
<sequence>MLNLTPVPIKIVDCYDDGENTRHYQFAIQETEQHLSPWLKAESGQFFMLCLPGVGEAPFTFTTLPNAQGNFRALVRRMGSVTDALFQCGVGDIIGARGPFGRGWPMERLLNQRILIVGGGCGIAPLASVINQLIDSQQFIQLEVVYAARNQAALMLNPERARWQHLIPIFNVVEDMAGLSDGEFYPGTATGILPKVLHTFGEQPDTVLLAGPEAMQTAAAEYLVAYGIDPKSIFLSIERRMHCAVGLCGHCYLNEKYVCSHGPTFSWAELLQYDIAC</sequence>
<keyword evidence="2" id="KW-0001">2Fe-2S</keyword>
<feature type="binding site" evidence="2">
    <location>
        <position position="243"/>
    </location>
    <ligand>
        <name>[2Fe-2S] cluster</name>
        <dbReference type="ChEBI" id="CHEBI:190135"/>
    </ligand>
</feature>
<dbReference type="InterPro" id="IPR039261">
    <property type="entry name" value="FNR_nucleotide-bd"/>
</dbReference>
<dbReference type="InterPro" id="IPR050353">
    <property type="entry name" value="PyrK_electron_transfer"/>
</dbReference>
<dbReference type="InterPro" id="IPR019480">
    <property type="entry name" value="Dihydroorotate_DH_Fe-S-bd"/>
</dbReference>
<organism evidence="4 5">
    <name type="scientific">Photobacterium gaetbulicola Gung47</name>
    <dbReference type="NCBI Taxonomy" id="658445"/>
    <lineage>
        <taxon>Bacteria</taxon>
        <taxon>Pseudomonadati</taxon>
        <taxon>Pseudomonadota</taxon>
        <taxon>Gammaproteobacteria</taxon>
        <taxon>Vibrionales</taxon>
        <taxon>Vibrionaceae</taxon>
        <taxon>Photobacterium</taxon>
    </lineage>
</organism>
<dbReference type="PATRIC" id="fig|658445.3.peg.459"/>
<keyword evidence="2" id="KW-0411">Iron-sulfur</keyword>
<dbReference type="PIRSF" id="PIRSF006816">
    <property type="entry name" value="Cyc3_hyd_g"/>
    <property type="match status" value="1"/>
</dbReference>
<comment type="cofactor">
    <cofactor evidence="2">
        <name>[2Fe-2S] cluster</name>
        <dbReference type="ChEBI" id="CHEBI:190135"/>
    </cofactor>
    <text evidence="2">Binds 1 [2Fe-2S] cluster per subunit.</text>
</comment>
<dbReference type="Pfam" id="PF00175">
    <property type="entry name" value="NAD_binding_1"/>
    <property type="match status" value="1"/>
</dbReference>
<name>A0A0C5W237_9GAMM</name>
<protein>
    <submittedName>
        <fullName evidence="4">Putative Oxidoreductase FAD/NAD(P)-binding:Oxidoreductase FAD-binding region</fullName>
    </submittedName>
</protein>
<feature type="binding site" evidence="1">
    <location>
        <begin position="74"/>
        <end position="76"/>
    </location>
    <ligand>
        <name>FAD</name>
        <dbReference type="ChEBI" id="CHEBI:57692"/>
    </ligand>
</feature>
<comment type="cofactor">
    <cofactor evidence="1">
        <name>FAD</name>
        <dbReference type="ChEBI" id="CHEBI:57692"/>
    </cofactor>
    <text evidence="1">Binds 1 FAD per subunit.</text>
</comment>
<dbReference type="GO" id="GO:0051537">
    <property type="term" value="F:2 iron, 2 sulfur cluster binding"/>
    <property type="evidence" value="ECO:0007669"/>
    <property type="project" value="UniProtKB-KW"/>
</dbReference>
<keyword evidence="1" id="KW-0285">Flavoprotein</keyword>
<dbReference type="PANTHER" id="PTHR43513">
    <property type="entry name" value="DIHYDROOROTATE DEHYDROGENASE B (NAD(+)), ELECTRON TRANSFER SUBUNIT"/>
    <property type="match status" value="1"/>
</dbReference>
<feature type="binding site" evidence="2">
    <location>
        <position position="248"/>
    </location>
    <ligand>
        <name>[2Fe-2S] cluster</name>
        <dbReference type="ChEBI" id="CHEBI:190135"/>
    </ligand>
</feature>
<keyword evidence="5" id="KW-1185">Reference proteome</keyword>
<evidence type="ECO:0000259" key="3">
    <source>
        <dbReference type="PROSITE" id="PS51384"/>
    </source>
</evidence>
<keyword evidence="2" id="KW-0408">Iron</keyword>
<dbReference type="InterPro" id="IPR017938">
    <property type="entry name" value="Riboflavin_synthase-like_b-brl"/>
</dbReference>
<feature type="binding site" evidence="2">
    <location>
        <position position="259"/>
    </location>
    <ligand>
        <name>[2Fe-2S] cluster</name>
        <dbReference type="ChEBI" id="CHEBI:190135"/>
    </ligand>
</feature>
<dbReference type="Proteomes" id="UP000032303">
    <property type="component" value="Chromosome 1"/>
</dbReference>
<dbReference type="AlphaFoldDB" id="A0A0C5W237"/>